<keyword evidence="9" id="KW-1185">Reference proteome</keyword>
<evidence type="ECO:0000256" key="4">
    <source>
        <dbReference type="ARBA" id="ARBA00022989"/>
    </source>
</evidence>
<keyword evidence="4" id="KW-0472">Membrane</keyword>
<keyword evidence="6 7" id="KW-0349">Heme</keyword>
<keyword evidence="7" id="KW-0560">Oxidoreductase</keyword>
<keyword evidence="5 6" id="KW-0408">Iron</keyword>
<keyword evidence="2" id="KW-0812">Transmembrane</keyword>
<dbReference type="GO" id="GO:0016705">
    <property type="term" value="F:oxidoreductase activity, acting on paired donors, with incorporation or reduction of molecular oxygen"/>
    <property type="evidence" value="ECO:0007669"/>
    <property type="project" value="InterPro"/>
</dbReference>
<dbReference type="Proteomes" id="UP000008022">
    <property type="component" value="Unassembled WGS sequence"/>
</dbReference>
<dbReference type="InterPro" id="IPR017972">
    <property type="entry name" value="Cyt_P450_CS"/>
</dbReference>
<keyword evidence="4" id="KW-1133">Transmembrane helix</keyword>
<dbReference type="PANTHER" id="PTHR47955">
    <property type="entry name" value="CYTOCHROME P450 FAMILY 71 PROTEIN"/>
    <property type="match status" value="1"/>
</dbReference>
<evidence type="ECO:0008006" key="10">
    <source>
        <dbReference type="Google" id="ProtNLM"/>
    </source>
</evidence>
<dbReference type="GO" id="GO:0004497">
    <property type="term" value="F:monooxygenase activity"/>
    <property type="evidence" value="ECO:0007669"/>
    <property type="project" value="UniProtKB-KW"/>
</dbReference>
<dbReference type="Gene3D" id="1.10.630.10">
    <property type="entry name" value="Cytochrome P450"/>
    <property type="match status" value="2"/>
</dbReference>
<comment type="similarity">
    <text evidence="1 7">Belongs to the cytochrome P450 family.</text>
</comment>
<keyword evidence="3 6" id="KW-0479">Metal-binding</keyword>
<dbReference type="PROSITE" id="PS00086">
    <property type="entry name" value="CYTOCHROME_P450"/>
    <property type="match status" value="1"/>
</dbReference>
<organism evidence="8 9">
    <name type="scientific">Oryza rufipogon</name>
    <name type="common">Brownbeard rice</name>
    <name type="synonym">Asian wild rice</name>
    <dbReference type="NCBI Taxonomy" id="4529"/>
    <lineage>
        <taxon>Eukaryota</taxon>
        <taxon>Viridiplantae</taxon>
        <taxon>Streptophyta</taxon>
        <taxon>Embryophyta</taxon>
        <taxon>Tracheophyta</taxon>
        <taxon>Spermatophyta</taxon>
        <taxon>Magnoliopsida</taxon>
        <taxon>Liliopsida</taxon>
        <taxon>Poales</taxon>
        <taxon>Poaceae</taxon>
        <taxon>BOP clade</taxon>
        <taxon>Oryzoideae</taxon>
        <taxon>Oryzeae</taxon>
        <taxon>Oryzinae</taxon>
        <taxon>Oryza</taxon>
    </lineage>
</organism>
<dbReference type="Gramene" id="ORUFI01G08830.5">
    <property type="protein sequence ID" value="ORUFI01G08830.5"/>
    <property type="gene ID" value="ORUFI01G08830"/>
</dbReference>
<dbReference type="SUPFAM" id="SSF48264">
    <property type="entry name" value="Cytochrome P450"/>
    <property type="match status" value="2"/>
</dbReference>
<dbReference type="InterPro" id="IPR036396">
    <property type="entry name" value="Cyt_P450_sf"/>
</dbReference>
<dbReference type="PANTHER" id="PTHR47955:SF15">
    <property type="entry name" value="CYTOCHROME P450 71A2-LIKE"/>
    <property type="match status" value="1"/>
</dbReference>
<dbReference type="InterPro" id="IPR001128">
    <property type="entry name" value="Cyt_P450"/>
</dbReference>
<dbReference type="GO" id="GO:0005506">
    <property type="term" value="F:iron ion binding"/>
    <property type="evidence" value="ECO:0007669"/>
    <property type="project" value="InterPro"/>
</dbReference>
<evidence type="ECO:0000313" key="9">
    <source>
        <dbReference type="Proteomes" id="UP000008022"/>
    </source>
</evidence>
<sequence>MELSSLAALLHSPLLLAVLLLVFSWLIHLTAYSNTVVSRAVFGDESARGLYGDVDKGRALRKLFENFARLLGTEPMGELLPWLGWVDAVRGLDGKVQRTFEALDSIIEKVIDDHRRRRRRREVGRQMDSDDDGGGGGDHRDFVDVLLDVNETDKDAGIRLGTIEIKAIILRLFYGRDMAFAPYGEFWRQARRVTVLHLLSPRRVLSFRGVREQEVAALLDRVRRCCGGGGETVNLSDLLMSYAHGVISRAAFGHGSAHGFDGDEGGEKLRKLFADFEGLLGTMTVGEFVPWLAWVDKLTGLDAKGARTSAAMDGLLERVIADHRERRRSRGQAVGDGEADADHRDFVDVMLDVSEAEEGAGAGAGGVLFDTVAIKAVILLINHPRVMRKLQDEIRAVVGTSSASAAAAAAATGGGQVTEDHLGELPFLRAVIKEMLRLHAPGPLLLPRETVEDTELLGYRVPARTRVIINAWAIGRDAAAWGDSAEEFVPERWLDGGGGGGVEYAQQLGQDSRFVPFGAGRRGCPGAGFAALSVELALANLLYHFDWELPPPAASGIMATTRLDMDELFGLSVRLKADLNLVAKPWSPGAS</sequence>
<dbReference type="EnsemblPlants" id="ORUFI01G08830.5">
    <property type="protein sequence ID" value="ORUFI01G08830.5"/>
    <property type="gene ID" value="ORUFI01G08830"/>
</dbReference>
<dbReference type="Pfam" id="PF00067">
    <property type="entry name" value="p450"/>
    <property type="match status" value="1"/>
</dbReference>
<accession>A0A0E0MTE5</accession>
<dbReference type="GO" id="GO:0020037">
    <property type="term" value="F:heme binding"/>
    <property type="evidence" value="ECO:0007669"/>
    <property type="project" value="InterPro"/>
</dbReference>
<evidence type="ECO:0000313" key="8">
    <source>
        <dbReference type="EnsemblPlants" id="ORUFI01G08830.5"/>
    </source>
</evidence>
<feature type="binding site" description="axial binding residue" evidence="6">
    <location>
        <position position="524"/>
    </location>
    <ligand>
        <name>heme</name>
        <dbReference type="ChEBI" id="CHEBI:30413"/>
    </ligand>
    <ligandPart>
        <name>Fe</name>
        <dbReference type="ChEBI" id="CHEBI:18248"/>
    </ligandPart>
</feature>
<comment type="cofactor">
    <cofactor evidence="6">
        <name>heme</name>
        <dbReference type="ChEBI" id="CHEBI:30413"/>
    </cofactor>
</comment>
<evidence type="ECO:0000256" key="2">
    <source>
        <dbReference type="ARBA" id="ARBA00022692"/>
    </source>
</evidence>
<dbReference type="PRINTS" id="PR00385">
    <property type="entry name" value="P450"/>
</dbReference>
<evidence type="ECO:0000256" key="6">
    <source>
        <dbReference type="PIRSR" id="PIRSR602401-1"/>
    </source>
</evidence>
<evidence type="ECO:0000256" key="3">
    <source>
        <dbReference type="ARBA" id="ARBA00022723"/>
    </source>
</evidence>
<evidence type="ECO:0000256" key="1">
    <source>
        <dbReference type="ARBA" id="ARBA00010617"/>
    </source>
</evidence>
<dbReference type="HOGENOM" id="CLU_414125_0_0_1"/>
<reference evidence="8" key="2">
    <citation type="submission" date="2015-06" db="UniProtKB">
        <authorList>
            <consortium name="EnsemblPlants"/>
        </authorList>
    </citation>
    <scope>IDENTIFICATION</scope>
</reference>
<reference evidence="9" key="1">
    <citation type="submission" date="2013-06" db="EMBL/GenBank/DDBJ databases">
        <authorList>
            <person name="Zhao Q."/>
        </authorList>
    </citation>
    <scope>NUCLEOTIDE SEQUENCE</scope>
    <source>
        <strain evidence="9">cv. W1943</strain>
    </source>
</reference>
<dbReference type="InterPro" id="IPR002401">
    <property type="entry name" value="Cyt_P450_E_grp-I"/>
</dbReference>
<name>A0A0E0MTE5_ORYRU</name>
<evidence type="ECO:0000256" key="5">
    <source>
        <dbReference type="ARBA" id="ARBA00023004"/>
    </source>
</evidence>
<dbReference type="PRINTS" id="PR00463">
    <property type="entry name" value="EP450I"/>
</dbReference>
<keyword evidence="7" id="KW-0503">Monooxygenase</keyword>
<evidence type="ECO:0000256" key="7">
    <source>
        <dbReference type="RuleBase" id="RU000461"/>
    </source>
</evidence>
<proteinExistence type="inferred from homology"/>
<dbReference type="AlphaFoldDB" id="A0A0E0MTE5"/>
<protein>
    <recommendedName>
        <fullName evidence="10">Cytochrome P450</fullName>
    </recommendedName>
</protein>